<keyword evidence="3" id="KW-0732">Signal</keyword>
<protein>
    <recommendedName>
        <fullName evidence="4">Outer membrane protein OmpA-like transmembrane domain-containing protein</fullName>
    </recommendedName>
</protein>
<comment type="caution">
    <text evidence="5">The sequence shown here is derived from an EMBL/GenBank/DDBJ whole genome shotgun (WGS) entry which is preliminary data.</text>
</comment>
<gene>
    <name evidence="5" type="ORF">EPA86_08490</name>
</gene>
<reference evidence="5 6" key="1">
    <citation type="submission" date="2019-01" db="EMBL/GenBank/DDBJ databases">
        <title>Litorilituus lipolytica sp. nov., isolated from intertidal sand of the Yellow Sea in China.</title>
        <authorList>
            <person name="Liu A."/>
        </authorList>
    </citation>
    <scope>NUCLEOTIDE SEQUENCE [LARGE SCALE GENOMIC DNA]</scope>
    <source>
        <strain evidence="5 6">RZ04</strain>
    </source>
</reference>
<organism evidence="5 6">
    <name type="scientific">Litorilituus lipolyticus</name>
    <dbReference type="NCBI Taxonomy" id="2491017"/>
    <lineage>
        <taxon>Bacteria</taxon>
        <taxon>Pseudomonadati</taxon>
        <taxon>Pseudomonadota</taxon>
        <taxon>Gammaproteobacteria</taxon>
        <taxon>Alteromonadales</taxon>
        <taxon>Colwelliaceae</taxon>
        <taxon>Litorilituus</taxon>
    </lineage>
</organism>
<feature type="chain" id="PRO_5021238848" description="Outer membrane protein OmpA-like transmembrane domain-containing protein" evidence="3">
    <location>
        <begin position="23"/>
        <end position="214"/>
    </location>
</feature>
<evidence type="ECO:0000256" key="1">
    <source>
        <dbReference type="ARBA" id="ARBA00005710"/>
    </source>
</evidence>
<dbReference type="SUPFAM" id="SSF56925">
    <property type="entry name" value="OMPA-like"/>
    <property type="match status" value="1"/>
</dbReference>
<keyword evidence="2" id="KW-0812">Transmembrane</keyword>
<dbReference type="GO" id="GO:0009279">
    <property type="term" value="C:cell outer membrane"/>
    <property type="evidence" value="ECO:0007669"/>
    <property type="project" value="InterPro"/>
</dbReference>
<evidence type="ECO:0000313" key="5">
    <source>
        <dbReference type="EMBL" id="TPH15607.1"/>
    </source>
</evidence>
<feature type="domain" description="Outer membrane protein OmpA-like transmembrane" evidence="4">
    <location>
        <begin position="30"/>
        <end position="202"/>
    </location>
</feature>
<name>A0A502L5M3_9GAMM</name>
<dbReference type="AlphaFoldDB" id="A0A502L5M3"/>
<keyword evidence="2" id="KW-0813">Transport</keyword>
<evidence type="ECO:0000256" key="2">
    <source>
        <dbReference type="ARBA" id="ARBA00023114"/>
    </source>
</evidence>
<proteinExistence type="inferred from homology"/>
<dbReference type="Gene3D" id="2.40.160.20">
    <property type="match status" value="1"/>
</dbReference>
<dbReference type="Pfam" id="PF01389">
    <property type="entry name" value="OmpA_membrane"/>
    <property type="match status" value="1"/>
</dbReference>
<keyword evidence="2" id="KW-0626">Porin</keyword>
<dbReference type="GO" id="GO:0015288">
    <property type="term" value="F:porin activity"/>
    <property type="evidence" value="ECO:0007669"/>
    <property type="project" value="UniProtKB-KW"/>
</dbReference>
<dbReference type="InterPro" id="IPR011250">
    <property type="entry name" value="OMP/PagP_B-barrel"/>
</dbReference>
<evidence type="ECO:0000259" key="4">
    <source>
        <dbReference type="Pfam" id="PF01389"/>
    </source>
</evidence>
<comment type="similarity">
    <text evidence="1">Belongs to the outer membrane OOP (TC 1.B.6) superfamily. OmpA family.</text>
</comment>
<dbReference type="EMBL" id="SAWY01000019">
    <property type="protein sequence ID" value="TPH15607.1"/>
    <property type="molecule type" value="Genomic_DNA"/>
</dbReference>
<evidence type="ECO:0000313" key="6">
    <source>
        <dbReference type="Proteomes" id="UP000315303"/>
    </source>
</evidence>
<sequence>MMSNLKTFIAAFFAFISLTSHAYNKNQFNYIGINAQHTSYDNINFIPDIDMTELPSLTYDDTTSEMGYRGYLGHQLNRYIAVEAGIISFGEANFSISEETISTDGKTTTSVKYSGAFKTFAGDIRAIGTYPINDNLYIKAQLGILAWDNEFSFLTTQDGELVLEKDSKTGTSLITGIGVAYGFNDVIAIALDYEATEIADITTKNIGLSLLVRF</sequence>
<dbReference type="OrthoDB" id="5735897at2"/>
<dbReference type="Proteomes" id="UP000315303">
    <property type="component" value="Unassembled WGS sequence"/>
</dbReference>
<feature type="signal peptide" evidence="3">
    <location>
        <begin position="1"/>
        <end position="22"/>
    </location>
</feature>
<keyword evidence="2" id="KW-0406">Ion transport</keyword>
<accession>A0A502L5M3</accession>
<dbReference type="GO" id="GO:0046930">
    <property type="term" value="C:pore complex"/>
    <property type="evidence" value="ECO:0007669"/>
    <property type="project" value="UniProtKB-KW"/>
</dbReference>
<dbReference type="InterPro" id="IPR000498">
    <property type="entry name" value="OmpA-like_TM_dom"/>
</dbReference>
<keyword evidence="6" id="KW-1185">Reference proteome</keyword>
<evidence type="ECO:0000256" key="3">
    <source>
        <dbReference type="SAM" id="SignalP"/>
    </source>
</evidence>